<reference evidence="1" key="1">
    <citation type="submission" date="2020-03" db="EMBL/GenBank/DDBJ databases">
        <title>The deep terrestrial virosphere.</title>
        <authorList>
            <person name="Holmfeldt K."/>
            <person name="Nilsson E."/>
            <person name="Simone D."/>
            <person name="Lopez-Fernandez M."/>
            <person name="Wu X."/>
            <person name="de Brujin I."/>
            <person name="Lundin D."/>
            <person name="Andersson A."/>
            <person name="Bertilsson S."/>
            <person name="Dopson M."/>
        </authorList>
    </citation>
    <scope>NUCLEOTIDE SEQUENCE</scope>
    <source>
        <strain evidence="1">MM415A01130</strain>
    </source>
</reference>
<protein>
    <submittedName>
        <fullName evidence="1">Uncharacterized protein</fullName>
    </submittedName>
</protein>
<name>A0A6M3K8T8_9ZZZZ</name>
<gene>
    <name evidence="1" type="ORF">MM415A01130_0013</name>
</gene>
<accession>A0A6M3K8T8</accession>
<proteinExistence type="predicted"/>
<evidence type="ECO:0000313" key="1">
    <source>
        <dbReference type="EMBL" id="QJA78121.1"/>
    </source>
</evidence>
<dbReference type="EMBL" id="MT142321">
    <property type="protein sequence ID" value="QJA78121.1"/>
    <property type="molecule type" value="Genomic_DNA"/>
</dbReference>
<sequence length="65" mass="7339">MTIRLKLSIGRTYNLGNFQSLRLDVGMEDDISSFDTEEDAFRKMENILTTQLSILEKEAGIKGGK</sequence>
<dbReference type="AlphaFoldDB" id="A0A6M3K8T8"/>
<organism evidence="1">
    <name type="scientific">viral metagenome</name>
    <dbReference type="NCBI Taxonomy" id="1070528"/>
    <lineage>
        <taxon>unclassified sequences</taxon>
        <taxon>metagenomes</taxon>
        <taxon>organismal metagenomes</taxon>
    </lineage>
</organism>